<reference evidence="2 3" key="1">
    <citation type="journal article" date="2021" name="Elife">
        <title>Chloroplast acquisition without the gene transfer in kleptoplastic sea slugs, Plakobranchus ocellatus.</title>
        <authorList>
            <person name="Maeda T."/>
            <person name="Takahashi S."/>
            <person name="Yoshida T."/>
            <person name="Shimamura S."/>
            <person name="Takaki Y."/>
            <person name="Nagai Y."/>
            <person name="Toyoda A."/>
            <person name="Suzuki Y."/>
            <person name="Arimoto A."/>
            <person name="Ishii H."/>
            <person name="Satoh N."/>
            <person name="Nishiyama T."/>
            <person name="Hasebe M."/>
            <person name="Maruyama T."/>
            <person name="Minagawa J."/>
            <person name="Obokata J."/>
            <person name="Shigenobu S."/>
        </authorList>
    </citation>
    <scope>NUCLEOTIDE SEQUENCE [LARGE SCALE GENOMIC DNA]</scope>
</reference>
<feature type="region of interest" description="Disordered" evidence="1">
    <location>
        <begin position="98"/>
        <end position="118"/>
    </location>
</feature>
<protein>
    <submittedName>
        <fullName evidence="2">Uncharacterized protein</fullName>
    </submittedName>
</protein>
<dbReference type="EMBL" id="BLXT01004211">
    <property type="protein sequence ID" value="GFO10841.1"/>
    <property type="molecule type" value="Genomic_DNA"/>
</dbReference>
<organism evidence="2 3">
    <name type="scientific">Plakobranchus ocellatus</name>
    <dbReference type="NCBI Taxonomy" id="259542"/>
    <lineage>
        <taxon>Eukaryota</taxon>
        <taxon>Metazoa</taxon>
        <taxon>Spiralia</taxon>
        <taxon>Lophotrochozoa</taxon>
        <taxon>Mollusca</taxon>
        <taxon>Gastropoda</taxon>
        <taxon>Heterobranchia</taxon>
        <taxon>Euthyneura</taxon>
        <taxon>Panpulmonata</taxon>
        <taxon>Sacoglossa</taxon>
        <taxon>Placobranchoidea</taxon>
        <taxon>Plakobranchidae</taxon>
        <taxon>Plakobranchus</taxon>
    </lineage>
</organism>
<proteinExistence type="predicted"/>
<accession>A0AAV4AI38</accession>
<evidence type="ECO:0000256" key="1">
    <source>
        <dbReference type="SAM" id="MobiDB-lite"/>
    </source>
</evidence>
<comment type="caution">
    <text evidence="2">The sequence shown here is derived from an EMBL/GenBank/DDBJ whole genome shotgun (WGS) entry which is preliminary data.</text>
</comment>
<dbReference type="Proteomes" id="UP000735302">
    <property type="component" value="Unassembled WGS sequence"/>
</dbReference>
<feature type="compositionally biased region" description="Acidic residues" evidence="1">
    <location>
        <begin position="104"/>
        <end position="118"/>
    </location>
</feature>
<gene>
    <name evidence="2" type="ORF">PoB_003734600</name>
</gene>
<sequence length="129" mass="14590">MAELIPRLKSTQPKSTNDIGGNLDRELIAKICKTSQSVPPFQAQVLYGHNIQYKLRTQGTLGRFLCQLLLGAHDVNYIGLQMTFQVAGRALYNKPVVDHKHSEEEEEEEDSVDNNDDEVWLQILNPGQK</sequence>
<evidence type="ECO:0000313" key="3">
    <source>
        <dbReference type="Proteomes" id="UP000735302"/>
    </source>
</evidence>
<evidence type="ECO:0000313" key="2">
    <source>
        <dbReference type="EMBL" id="GFO10841.1"/>
    </source>
</evidence>
<keyword evidence="3" id="KW-1185">Reference proteome</keyword>
<dbReference type="AlphaFoldDB" id="A0AAV4AI38"/>
<name>A0AAV4AI38_9GAST</name>